<dbReference type="SFLD" id="SFLDS00029">
    <property type="entry name" value="Radical_SAM"/>
    <property type="match status" value="1"/>
</dbReference>
<keyword evidence="2" id="KW-0479">Metal-binding</keyword>
<dbReference type="PROSITE" id="PS51918">
    <property type="entry name" value="RADICAL_SAM"/>
    <property type="match status" value="1"/>
</dbReference>
<evidence type="ECO:0000256" key="1">
    <source>
        <dbReference type="ARBA" id="ARBA00022691"/>
    </source>
</evidence>
<dbReference type="SFLD" id="SFLDG01102">
    <property type="entry name" value="Uncharacterised_Radical_SAM_Su"/>
    <property type="match status" value="1"/>
</dbReference>
<dbReference type="InterPro" id="IPR058240">
    <property type="entry name" value="rSAM_sf"/>
</dbReference>
<dbReference type="Gene3D" id="3.20.20.70">
    <property type="entry name" value="Aldolase class I"/>
    <property type="match status" value="1"/>
</dbReference>
<proteinExistence type="predicted"/>
<dbReference type="Proteomes" id="UP000831817">
    <property type="component" value="Chromosome"/>
</dbReference>
<dbReference type="Pfam" id="PF12836">
    <property type="entry name" value="HHH_3"/>
    <property type="match status" value="1"/>
</dbReference>
<feature type="domain" description="Radical SAM core" evidence="5">
    <location>
        <begin position="45"/>
        <end position="276"/>
    </location>
</feature>
<dbReference type="InterPro" id="IPR007197">
    <property type="entry name" value="rSAM"/>
</dbReference>
<dbReference type="InterPro" id="IPR006638">
    <property type="entry name" value="Elp3/MiaA/NifB-like_rSAM"/>
</dbReference>
<dbReference type="InterPro" id="IPR023874">
    <property type="entry name" value="DNA_rSAM_put"/>
</dbReference>
<gene>
    <name evidence="6" type="ORF">MTTB_00340</name>
</gene>
<dbReference type="PANTHER" id="PTHR21180">
    <property type="entry name" value="ENDONUCLEASE/EXONUCLEASE/PHOSPHATASE FAMILY DOMAIN-CONTAINING PROTEIN 1"/>
    <property type="match status" value="1"/>
</dbReference>
<dbReference type="InterPro" id="IPR010994">
    <property type="entry name" value="RuvA_2-like"/>
</dbReference>
<dbReference type="SMART" id="SM00729">
    <property type="entry name" value="Elp3"/>
    <property type="match status" value="1"/>
</dbReference>
<dbReference type="InterPro" id="IPR013785">
    <property type="entry name" value="Aldolase_TIM"/>
</dbReference>
<evidence type="ECO:0000313" key="7">
    <source>
        <dbReference type="Proteomes" id="UP000831817"/>
    </source>
</evidence>
<evidence type="ECO:0000259" key="5">
    <source>
        <dbReference type="PROSITE" id="PS51918"/>
    </source>
</evidence>
<evidence type="ECO:0000256" key="4">
    <source>
        <dbReference type="ARBA" id="ARBA00023014"/>
    </source>
</evidence>
<keyword evidence="3" id="KW-0408">Iron</keyword>
<dbReference type="SUPFAM" id="SSF47781">
    <property type="entry name" value="RuvA domain 2-like"/>
    <property type="match status" value="1"/>
</dbReference>
<dbReference type="Pfam" id="PF04055">
    <property type="entry name" value="Radical_SAM"/>
    <property type="match status" value="1"/>
</dbReference>
<evidence type="ECO:0000256" key="3">
    <source>
        <dbReference type="ARBA" id="ARBA00023004"/>
    </source>
</evidence>
<protein>
    <submittedName>
        <fullName evidence="6">Radical SAM protein</fullName>
    </submittedName>
</protein>
<dbReference type="CDD" id="cd01335">
    <property type="entry name" value="Radical_SAM"/>
    <property type="match status" value="1"/>
</dbReference>
<reference evidence="6 7" key="1">
    <citation type="submission" date="2022-04" db="EMBL/GenBank/DDBJ databases">
        <title>Complete genome of Methanothermobacter tenebrarum strain RMAS.</title>
        <authorList>
            <person name="Nakamura K."/>
            <person name="Oshima K."/>
            <person name="Hattori M."/>
            <person name="Kamagata Y."/>
            <person name="Takamizawa K."/>
        </authorList>
    </citation>
    <scope>NUCLEOTIDE SEQUENCE [LARGE SCALE GENOMIC DNA]</scope>
    <source>
        <strain evidence="6 7">RMAS</strain>
    </source>
</reference>
<dbReference type="EMBL" id="AP025698">
    <property type="protein sequence ID" value="BDH78655.1"/>
    <property type="molecule type" value="Genomic_DNA"/>
</dbReference>
<dbReference type="InterPro" id="IPR051675">
    <property type="entry name" value="Endo/Exo/Phosphatase_dom_1"/>
</dbReference>
<evidence type="ECO:0000313" key="6">
    <source>
        <dbReference type="EMBL" id="BDH78655.1"/>
    </source>
</evidence>
<keyword evidence="1" id="KW-0949">S-adenosyl-L-methionine</keyword>
<dbReference type="SUPFAM" id="SSF102114">
    <property type="entry name" value="Radical SAM enzymes"/>
    <property type="match status" value="1"/>
</dbReference>
<dbReference type="PANTHER" id="PTHR21180:SF9">
    <property type="entry name" value="TYPE II SECRETION SYSTEM PROTEIN K"/>
    <property type="match status" value="1"/>
</dbReference>
<accession>A0ABM7YBQ1</accession>
<evidence type="ECO:0000256" key="2">
    <source>
        <dbReference type="ARBA" id="ARBA00022723"/>
    </source>
</evidence>
<dbReference type="Gene3D" id="1.10.150.320">
    <property type="entry name" value="Photosystem II 12 kDa extrinsic protein"/>
    <property type="match status" value="1"/>
</dbReference>
<organism evidence="6 7">
    <name type="scientific">Methanothermobacter tenebrarum</name>
    <dbReference type="NCBI Taxonomy" id="680118"/>
    <lineage>
        <taxon>Archaea</taxon>
        <taxon>Methanobacteriati</taxon>
        <taxon>Methanobacteriota</taxon>
        <taxon>Methanomada group</taxon>
        <taxon>Methanobacteria</taxon>
        <taxon>Methanobacteriales</taxon>
        <taxon>Methanobacteriaceae</taxon>
        <taxon>Methanothermobacter</taxon>
    </lineage>
</organism>
<sequence>MVMLERRRKLQILSDSAQFDLCDYSADEKQKNANLPGVYYSSMKGCKVPLFKVLLSNKCSNDCKYCINCSKQEFTRIELRPDELSEVFMDYYEKRYVEGLFLSSAMIDDVENTMEKLVEVVRILRHDKGYDGYIHLKILPGTSRELIKRAMELSNRVSINLETATADGLSALSSTKDYKIDIIRRMKWIKKIHDKNPDLTPSGQSTQFIVGAVEETDQEILKRISWLYDKLNVKRTYFSSFQALEGTPLEDKPEPDPRRSVRLYQADALVKSYNFKLSEFEFNDGFLDLEMDPKYVAALKSDMFPLDINTATYDELIRVPGIGPISARRIISKRRKNRINSVDELKGLGVWIKRAGKFLYIDGYQSSLDKFQ</sequence>
<keyword evidence="7" id="KW-1185">Reference proteome</keyword>
<keyword evidence="4" id="KW-0411">Iron-sulfur</keyword>
<name>A0ABM7YBQ1_9EURY</name>